<reference evidence="2 3" key="1">
    <citation type="submission" date="2019-03" db="EMBL/GenBank/DDBJ databases">
        <title>Single cell metagenomics reveals metabolic interactions within the superorganism composed of flagellate Streblomastix strix and complex community of Bacteroidetes bacteria on its surface.</title>
        <authorList>
            <person name="Treitli S.C."/>
            <person name="Kolisko M."/>
            <person name="Husnik F."/>
            <person name="Keeling P."/>
            <person name="Hampl V."/>
        </authorList>
    </citation>
    <scope>NUCLEOTIDE SEQUENCE [LARGE SCALE GENOMIC DNA]</scope>
    <source>
        <strain evidence="2">ST1C</strain>
    </source>
</reference>
<protein>
    <submittedName>
        <fullName evidence="2">Uncharacterized protein</fullName>
    </submittedName>
</protein>
<comment type="caution">
    <text evidence="2">The sequence shown here is derived from an EMBL/GenBank/DDBJ whole genome shotgun (WGS) entry which is preliminary data.</text>
</comment>
<sequence>MQGQQPPQYPFQYSGQPTQYPIQPVLFPIVPPSNLFQPKANLPQTQMSEPRLPNNETIRKQQSSSQTSQQMEQAATQTVERHRQSATSTKSVHNLLIPPIPIYQQQKTPRIPLLPYTTEKNQQQSQNQRSIFPPHKETEESEDDDFQDEIILRMKMQHLPQHMSDIETAQLTWQNRGYDLVRDPSAIKYKNSKWYSKPATQKLFTFRNWREFWSDAGFSLEQINISHFLSKEYKSQSLHVKSKRNESIRIYEKEEQYAIENGNLLKRPRLDEQLFDAEAKKKQNSSSSSSSSSCSSSNSNSQEFQKDWTRKGNTVVP</sequence>
<organism evidence="2 3">
    <name type="scientific">Streblomastix strix</name>
    <dbReference type="NCBI Taxonomy" id="222440"/>
    <lineage>
        <taxon>Eukaryota</taxon>
        <taxon>Metamonada</taxon>
        <taxon>Preaxostyla</taxon>
        <taxon>Oxymonadida</taxon>
        <taxon>Streblomastigidae</taxon>
        <taxon>Streblomastix</taxon>
    </lineage>
</organism>
<feature type="compositionally biased region" description="Low complexity" evidence="1">
    <location>
        <begin position="284"/>
        <end position="301"/>
    </location>
</feature>
<proteinExistence type="predicted"/>
<evidence type="ECO:0000256" key="1">
    <source>
        <dbReference type="SAM" id="MobiDB-lite"/>
    </source>
</evidence>
<gene>
    <name evidence="2" type="ORF">EZS28_027458</name>
</gene>
<feature type="region of interest" description="Disordered" evidence="1">
    <location>
        <begin position="276"/>
        <end position="317"/>
    </location>
</feature>
<feature type="region of interest" description="Disordered" evidence="1">
    <location>
        <begin position="118"/>
        <end position="143"/>
    </location>
</feature>
<evidence type="ECO:0000313" key="2">
    <source>
        <dbReference type="EMBL" id="KAA6377016.1"/>
    </source>
</evidence>
<feature type="compositionally biased region" description="Low complexity" evidence="1">
    <location>
        <begin position="61"/>
        <end position="78"/>
    </location>
</feature>
<evidence type="ECO:0000313" key="3">
    <source>
        <dbReference type="Proteomes" id="UP000324800"/>
    </source>
</evidence>
<dbReference type="Proteomes" id="UP000324800">
    <property type="component" value="Unassembled WGS sequence"/>
</dbReference>
<dbReference type="AlphaFoldDB" id="A0A5J4V251"/>
<accession>A0A5J4V251</accession>
<feature type="region of interest" description="Disordered" evidence="1">
    <location>
        <begin position="32"/>
        <end position="92"/>
    </location>
</feature>
<name>A0A5J4V251_9EUKA</name>
<dbReference type="EMBL" id="SNRW01010111">
    <property type="protein sequence ID" value="KAA6377016.1"/>
    <property type="molecule type" value="Genomic_DNA"/>
</dbReference>
<feature type="compositionally biased region" description="Polar residues" evidence="1">
    <location>
        <begin position="118"/>
        <end position="130"/>
    </location>
</feature>